<keyword evidence="3" id="KW-0732">Signal</keyword>
<protein>
    <submittedName>
        <fullName evidence="4">Uncharacterized protein</fullName>
    </submittedName>
</protein>
<feature type="compositionally biased region" description="Pro residues" evidence="1">
    <location>
        <begin position="408"/>
        <end position="419"/>
    </location>
</feature>
<evidence type="ECO:0000313" key="5">
    <source>
        <dbReference type="Proteomes" id="UP000799444"/>
    </source>
</evidence>
<accession>A0A9P4V6D0</accession>
<keyword evidence="2" id="KW-1133">Transmembrane helix</keyword>
<proteinExistence type="predicted"/>
<feature type="region of interest" description="Disordered" evidence="1">
    <location>
        <begin position="373"/>
        <end position="426"/>
    </location>
</feature>
<comment type="caution">
    <text evidence="4">The sequence shown here is derived from an EMBL/GenBank/DDBJ whole genome shotgun (WGS) entry which is preliminary data.</text>
</comment>
<feature type="transmembrane region" description="Helical" evidence="2">
    <location>
        <begin position="321"/>
        <end position="344"/>
    </location>
</feature>
<keyword evidence="2" id="KW-0472">Membrane</keyword>
<evidence type="ECO:0000256" key="1">
    <source>
        <dbReference type="SAM" id="MobiDB-lite"/>
    </source>
</evidence>
<dbReference type="AlphaFoldDB" id="A0A9P4V6D0"/>
<dbReference type="OrthoDB" id="3917128at2759"/>
<organism evidence="4 5">
    <name type="scientific">Polyplosphaeria fusca</name>
    <dbReference type="NCBI Taxonomy" id="682080"/>
    <lineage>
        <taxon>Eukaryota</taxon>
        <taxon>Fungi</taxon>
        <taxon>Dikarya</taxon>
        <taxon>Ascomycota</taxon>
        <taxon>Pezizomycotina</taxon>
        <taxon>Dothideomycetes</taxon>
        <taxon>Pleosporomycetidae</taxon>
        <taxon>Pleosporales</taxon>
        <taxon>Tetraplosphaeriaceae</taxon>
        <taxon>Polyplosphaeria</taxon>
    </lineage>
</organism>
<sequence length="426" mass="47886">MRLTRLASLASFAFALSAARPEIPLDCAYNDDALNKTCHKPLPHVTTITPGSLYFAKLPCLDCPVVRYSGEGPFTKHYIEQAENDLLFNITLSHDRTHLLLNSKSIFPSLTIDSSTSIYADQVDPDFSRADLDTTLDCSFKHCGEHGEKVVAGRCWCLDLEQSSSSVNLDFDYGAKRSDRRGDKLSWLVTFDAIGGQDGYVDPVWVFNRTAQKMLRILVDGTPIENDPYVADSQTASTLFGEPVEEPEQRYRLEIQDVTLATRSYTFSAPAKLGLWGRIRHFFGFDPKEKDGHIVFLREQWGEYGKHGTLKNKIGHILYGWPWGLVGTILGSVLGGLLVLYGLYRLSFLLKEQSDLASWKGMDGVWDQMRRDNDGEEEEEGLLNGEERYRDEPTARLSAEQFRSKPLPSKPLPEKPLPAVPLVDDT</sequence>
<dbReference type="EMBL" id="ML996117">
    <property type="protein sequence ID" value="KAF2737265.1"/>
    <property type="molecule type" value="Genomic_DNA"/>
</dbReference>
<keyword evidence="2" id="KW-0812">Transmembrane</keyword>
<evidence type="ECO:0000256" key="2">
    <source>
        <dbReference type="SAM" id="Phobius"/>
    </source>
</evidence>
<evidence type="ECO:0000256" key="3">
    <source>
        <dbReference type="SAM" id="SignalP"/>
    </source>
</evidence>
<feature type="compositionally biased region" description="Basic and acidic residues" evidence="1">
    <location>
        <begin position="385"/>
        <end position="394"/>
    </location>
</feature>
<dbReference type="Proteomes" id="UP000799444">
    <property type="component" value="Unassembled WGS sequence"/>
</dbReference>
<name>A0A9P4V6D0_9PLEO</name>
<feature type="signal peptide" evidence="3">
    <location>
        <begin position="1"/>
        <end position="19"/>
    </location>
</feature>
<gene>
    <name evidence="4" type="ORF">EJ04DRAFT_461364</name>
</gene>
<reference evidence="4" key="1">
    <citation type="journal article" date="2020" name="Stud. Mycol.">
        <title>101 Dothideomycetes genomes: a test case for predicting lifestyles and emergence of pathogens.</title>
        <authorList>
            <person name="Haridas S."/>
            <person name="Albert R."/>
            <person name="Binder M."/>
            <person name="Bloem J."/>
            <person name="Labutti K."/>
            <person name="Salamov A."/>
            <person name="Andreopoulos B."/>
            <person name="Baker S."/>
            <person name="Barry K."/>
            <person name="Bills G."/>
            <person name="Bluhm B."/>
            <person name="Cannon C."/>
            <person name="Castanera R."/>
            <person name="Culley D."/>
            <person name="Daum C."/>
            <person name="Ezra D."/>
            <person name="Gonzalez J."/>
            <person name="Henrissat B."/>
            <person name="Kuo A."/>
            <person name="Liang C."/>
            <person name="Lipzen A."/>
            <person name="Lutzoni F."/>
            <person name="Magnuson J."/>
            <person name="Mondo S."/>
            <person name="Nolan M."/>
            <person name="Ohm R."/>
            <person name="Pangilinan J."/>
            <person name="Park H.-J."/>
            <person name="Ramirez L."/>
            <person name="Alfaro M."/>
            <person name="Sun H."/>
            <person name="Tritt A."/>
            <person name="Yoshinaga Y."/>
            <person name="Zwiers L.-H."/>
            <person name="Turgeon B."/>
            <person name="Goodwin S."/>
            <person name="Spatafora J."/>
            <person name="Crous P."/>
            <person name="Grigoriev I."/>
        </authorList>
    </citation>
    <scope>NUCLEOTIDE SEQUENCE</scope>
    <source>
        <strain evidence="4">CBS 125425</strain>
    </source>
</reference>
<keyword evidence="5" id="KW-1185">Reference proteome</keyword>
<feature type="chain" id="PRO_5040260236" evidence="3">
    <location>
        <begin position="20"/>
        <end position="426"/>
    </location>
</feature>
<evidence type="ECO:0000313" key="4">
    <source>
        <dbReference type="EMBL" id="KAF2737265.1"/>
    </source>
</evidence>